<organism evidence="1">
    <name type="scientific">Salmonella enterica</name>
    <name type="common">Salmonella choleraesuis</name>
    <dbReference type="NCBI Taxonomy" id="28901"/>
    <lineage>
        <taxon>Bacteria</taxon>
        <taxon>Pseudomonadati</taxon>
        <taxon>Pseudomonadota</taxon>
        <taxon>Gammaproteobacteria</taxon>
        <taxon>Enterobacterales</taxon>
        <taxon>Enterobacteriaceae</taxon>
        <taxon>Salmonella</taxon>
    </lineage>
</organism>
<name>A0A747E296_SALER</name>
<sequence length="123" mass="13177">MPRPDLERPPDFERKFNIFPDTGLALGQTCQSGIWTLSGKISSFEMIPGNDACGKYIYSKAYCPAGKQLVSGGYILSKWSGGSGWNSPDLSMPAAAENAWQIYTGGGVTGGTCMRAIAWCAKN</sequence>
<accession>A0A747E296</accession>
<reference evidence="1" key="2">
    <citation type="submission" date="2020-02" db="EMBL/GenBank/DDBJ databases">
        <authorList>
            <consortium name="NCBI Pathogen Detection Project"/>
        </authorList>
    </citation>
    <scope>NUCLEOTIDE SEQUENCE</scope>
    <source>
        <strain evidence="1">MA.RM_150</strain>
    </source>
</reference>
<dbReference type="AlphaFoldDB" id="A0A747E296"/>
<gene>
    <name evidence="1" type="ORF">G8M46_005032</name>
</gene>
<protein>
    <recommendedName>
        <fullName evidence="2">Shufflon protein B</fullName>
    </recommendedName>
</protein>
<proteinExistence type="predicted"/>
<reference evidence="1" key="1">
    <citation type="journal article" date="2018" name="Genome Biol.">
        <title>SKESA: strategic k-mer extension for scrupulous assemblies.</title>
        <authorList>
            <person name="Souvorov A."/>
            <person name="Agarwala R."/>
            <person name="Lipman D.J."/>
        </authorList>
    </citation>
    <scope>NUCLEOTIDE SEQUENCE</scope>
    <source>
        <strain evidence="1">MA.RM_150</strain>
    </source>
</reference>
<evidence type="ECO:0008006" key="2">
    <source>
        <dbReference type="Google" id="ProtNLM"/>
    </source>
</evidence>
<dbReference type="EMBL" id="DAAVFA010000050">
    <property type="protein sequence ID" value="HAF4407298.1"/>
    <property type="molecule type" value="Genomic_DNA"/>
</dbReference>
<evidence type="ECO:0000313" key="1">
    <source>
        <dbReference type="EMBL" id="HAF4407298.1"/>
    </source>
</evidence>
<comment type="caution">
    <text evidence="1">The sequence shown here is derived from an EMBL/GenBank/DDBJ whole genome shotgun (WGS) entry which is preliminary data.</text>
</comment>